<feature type="compositionally biased region" description="Basic and acidic residues" evidence="1">
    <location>
        <begin position="298"/>
        <end position="308"/>
    </location>
</feature>
<dbReference type="AlphaFoldDB" id="A0A6G0IKD9"/>
<feature type="region of interest" description="Disordered" evidence="1">
    <location>
        <begin position="285"/>
        <end position="327"/>
    </location>
</feature>
<gene>
    <name evidence="2" type="ORF">D5F01_LYC09033</name>
</gene>
<evidence type="ECO:0000313" key="3">
    <source>
        <dbReference type="Proteomes" id="UP000424527"/>
    </source>
</evidence>
<evidence type="ECO:0000313" key="2">
    <source>
        <dbReference type="EMBL" id="KAE8291676.1"/>
    </source>
</evidence>
<reference evidence="2 3" key="1">
    <citation type="submission" date="2019-07" db="EMBL/GenBank/DDBJ databases">
        <title>Chromosome genome assembly for large yellow croaker.</title>
        <authorList>
            <person name="Xiao S."/>
        </authorList>
    </citation>
    <scope>NUCLEOTIDE SEQUENCE [LARGE SCALE GENOMIC DNA]</scope>
    <source>
        <strain evidence="2">JMULYC20181020</strain>
        <tissue evidence="2">Muscle</tissue>
    </source>
</reference>
<name>A0A6G0IKD9_LARCR</name>
<organism evidence="2 3">
    <name type="scientific">Larimichthys crocea</name>
    <name type="common">Large yellow croaker</name>
    <name type="synonym">Pseudosciaena crocea</name>
    <dbReference type="NCBI Taxonomy" id="215358"/>
    <lineage>
        <taxon>Eukaryota</taxon>
        <taxon>Metazoa</taxon>
        <taxon>Chordata</taxon>
        <taxon>Craniata</taxon>
        <taxon>Vertebrata</taxon>
        <taxon>Euteleostomi</taxon>
        <taxon>Actinopterygii</taxon>
        <taxon>Neopterygii</taxon>
        <taxon>Teleostei</taxon>
        <taxon>Neoteleostei</taxon>
        <taxon>Acanthomorphata</taxon>
        <taxon>Eupercaria</taxon>
        <taxon>Sciaenidae</taxon>
        <taxon>Larimichthys</taxon>
    </lineage>
</organism>
<comment type="caution">
    <text evidence="2">The sequence shown here is derived from an EMBL/GenBank/DDBJ whole genome shotgun (WGS) entry which is preliminary data.</text>
</comment>
<dbReference type="EMBL" id="REGW02000009">
    <property type="protein sequence ID" value="KAE8291676.1"/>
    <property type="molecule type" value="Genomic_DNA"/>
</dbReference>
<evidence type="ECO:0000256" key="1">
    <source>
        <dbReference type="SAM" id="MobiDB-lite"/>
    </source>
</evidence>
<keyword evidence="3" id="KW-1185">Reference proteome</keyword>
<accession>A0A6G0IKD9</accession>
<protein>
    <submittedName>
        <fullName evidence="2">Uncharacterized protein</fullName>
    </submittedName>
</protein>
<dbReference type="Proteomes" id="UP000424527">
    <property type="component" value="Unassembled WGS sequence"/>
</dbReference>
<proteinExistence type="predicted"/>
<sequence length="327" mass="37136">MARDVEWGYVETKDKRQAYVPEAGQTGYDIPDSWKGRLEENLKLEVTATLGEWANIIMMPTYPTLVACKELTINFRIGYVAVAHEAMLRRMKKAAVMYSRKVIREIQKEISTDEDEGLPQPSGLQSPKAELRVKTERATIPITGQDFQELKKLKLLVRNPRPGENMREYLREVWRLIEGGTDREDAKRLWLSHITSQPVDRSEPARQSYRRLVLEDMDDEDVHIARARAGLERNQTLTQVWHTLKQAIAPARYVRALRAVTANKPGELEFIKMPVGSTTVPQMDAAVKLGPGPTALGEQKEQGTRKSAENPNQRRIWAAEGPGGRQD</sequence>